<dbReference type="InterPro" id="IPR036291">
    <property type="entry name" value="NAD(P)-bd_dom_sf"/>
</dbReference>
<evidence type="ECO:0000313" key="3">
    <source>
        <dbReference type="EMBL" id="MBB4021683.1"/>
    </source>
</evidence>
<name>A0A840C9Z4_9RHOB</name>
<dbReference type="Gene3D" id="3.40.50.720">
    <property type="entry name" value="NAD(P)-binding Rossmann-like Domain"/>
    <property type="match status" value="1"/>
</dbReference>
<comment type="caution">
    <text evidence="3">The sequence shown here is derived from an EMBL/GenBank/DDBJ whole genome shotgun (WGS) entry which is preliminary data.</text>
</comment>
<accession>A0A840C9Z4</accession>
<dbReference type="EMBL" id="JACIEQ010000001">
    <property type="protein sequence ID" value="MBB4021683.1"/>
    <property type="molecule type" value="Genomic_DNA"/>
</dbReference>
<dbReference type="PRINTS" id="PR00080">
    <property type="entry name" value="SDRFAMILY"/>
</dbReference>
<sequence length="262" mass="26481">MSVIVTGAASGIGRATAIEFAKHPLGDQAKLVLVDRDEAGLATLTSELDALGAASATCVADLMDPKAGDVVVSATLAAFDGIDALISNAGAIHMVPLAEMTTGQFDMLMNINARATLVLGQAARPHLAKSGGAIIATASTAAENPIVPLGAYSASKAALVMLMRQMAAEWGPEGIRCNCVSPGPTHTAMTAASYDDPEARAARAAEIPLGRVGSPEDLARAIRFLAGPDASHISGVNLLVDGGISANIATSKSSAANKIENK</sequence>
<dbReference type="AlphaFoldDB" id="A0A840C9Z4"/>
<dbReference type="PANTHER" id="PTHR43975:SF2">
    <property type="entry name" value="EG:BACR7A4.14 PROTEIN-RELATED"/>
    <property type="match status" value="1"/>
</dbReference>
<dbReference type="Pfam" id="PF13561">
    <property type="entry name" value="adh_short_C2"/>
    <property type="match status" value="1"/>
</dbReference>
<feature type="domain" description="Ketoreductase" evidence="2">
    <location>
        <begin position="1"/>
        <end position="195"/>
    </location>
</feature>
<comment type="similarity">
    <text evidence="1">Belongs to the short-chain dehydrogenases/reductases (SDR) family.</text>
</comment>
<dbReference type="PANTHER" id="PTHR43975">
    <property type="entry name" value="ZGC:101858"/>
    <property type="match status" value="1"/>
</dbReference>
<dbReference type="PRINTS" id="PR00081">
    <property type="entry name" value="GDHRDH"/>
</dbReference>
<dbReference type="Proteomes" id="UP000585681">
    <property type="component" value="Unassembled WGS sequence"/>
</dbReference>
<dbReference type="FunFam" id="3.40.50.720:FF:000084">
    <property type="entry name" value="Short-chain dehydrogenase reductase"/>
    <property type="match status" value="1"/>
</dbReference>
<dbReference type="SUPFAM" id="SSF51735">
    <property type="entry name" value="NAD(P)-binding Rossmann-fold domains"/>
    <property type="match status" value="1"/>
</dbReference>
<evidence type="ECO:0000256" key="1">
    <source>
        <dbReference type="ARBA" id="ARBA00006484"/>
    </source>
</evidence>
<dbReference type="PROSITE" id="PS00061">
    <property type="entry name" value="ADH_SHORT"/>
    <property type="match status" value="1"/>
</dbReference>
<dbReference type="CDD" id="cd05233">
    <property type="entry name" value="SDR_c"/>
    <property type="match status" value="1"/>
</dbReference>
<evidence type="ECO:0000313" key="4">
    <source>
        <dbReference type="Proteomes" id="UP000585681"/>
    </source>
</evidence>
<dbReference type="InterPro" id="IPR020904">
    <property type="entry name" value="Sc_DH/Rdtase_CS"/>
</dbReference>
<reference evidence="3" key="1">
    <citation type="submission" date="2020-08" db="EMBL/GenBank/DDBJ databases">
        <title>Genomic Encyclopedia of Type Strains, Phase IV (KMG-IV): sequencing the most valuable type-strain genomes for metagenomic binning, comparative biology and taxonomic classification.</title>
        <authorList>
            <person name="Goeker M."/>
        </authorList>
    </citation>
    <scope>NUCLEOTIDE SEQUENCE [LARGE SCALE GENOMIC DNA]</scope>
    <source>
        <strain evidence="3">DSM 105040</strain>
    </source>
</reference>
<dbReference type="InterPro" id="IPR002347">
    <property type="entry name" value="SDR_fam"/>
</dbReference>
<proteinExistence type="inferred from homology"/>
<organism evidence="3 4">
    <name type="scientific">Actibacterium naphthalenivorans</name>
    <dbReference type="NCBI Taxonomy" id="1614693"/>
    <lineage>
        <taxon>Bacteria</taxon>
        <taxon>Pseudomonadati</taxon>
        <taxon>Pseudomonadota</taxon>
        <taxon>Alphaproteobacteria</taxon>
        <taxon>Rhodobacterales</taxon>
        <taxon>Roseobacteraceae</taxon>
        <taxon>Actibacterium</taxon>
    </lineage>
</organism>
<dbReference type="SMART" id="SM00822">
    <property type="entry name" value="PKS_KR"/>
    <property type="match status" value="1"/>
</dbReference>
<dbReference type="InterPro" id="IPR057326">
    <property type="entry name" value="KR_dom"/>
</dbReference>
<gene>
    <name evidence="3" type="ORF">GGR17_001474</name>
</gene>
<protein>
    <submittedName>
        <fullName evidence="3">NAD(P)-dependent dehydrogenase (Short-subunit alcohol dehydrogenase family)</fullName>
    </submittedName>
</protein>
<evidence type="ECO:0000259" key="2">
    <source>
        <dbReference type="SMART" id="SM00822"/>
    </source>
</evidence>
<dbReference type="RefSeq" id="WP_054540226.1">
    <property type="nucleotide sequence ID" value="NZ_JACIEQ010000001.1"/>
</dbReference>
<keyword evidence="4" id="KW-1185">Reference proteome</keyword>